<dbReference type="Gene3D" id="3.30.10.10">
    <property type="entry name" value="Trypsin Inhibitor V, subunit A"/>
    <property type="match status" value="1"/>
</dbReference>
<organism evidence="2 3">
    <name type="scientific">Sphingomonas paucimobilis NBRC 13935</name>
    <dbReference type="NCBI Taxonomy" id="1219050"/>
    <lineage>
        <taxon>Bacteria</taxon>
        <taxon>Pseudomonadati</taxon>
        <taxon>Pseudomonadota</taxon>
        <taxon>Alphaproteobacteria</taxon>
        <taxon>Sphingomonadales</taxon>
        <taxon>Sphingomonadaceae</taxon>
        <taxon>Sphingomonas</taxon>
    </lineage>
</organism>
<comment type="caution">
    <text evidence="2">The sequence shown here is derived from an EMBL/GenBank/DDBJ whole genome shotgun (WGS) entry which is preliminary data.</text>
</comment>
<dbReference type="Proteomes" id="UP000032025">
    <property type="component" value="Unassembled WGS sequence"/>
</dbReference>
<evidence type="ECO:0000313" key="2">
    <source>
        <dbReference type="EMBL" id="GAN15721.1"/>
    </source>
</evidence>
<accession>A0A0C9MYQ4</accession>
<dbReference type="AlphaFoldDB" id="A0A0C9MYQ4"/>
<dbReference type="Pfam" id="PF11720">
    <property type="entry name" value="Inhibitor_I78"/>
    <property type="match status" value="1"/>
</dbReference>
<dbReference type="RefSeq" id="WP_047866871.1">
    <property type="nucleotide sequence ID" value="NZ_BBJS01000063.1"/>
</dbReference>
<evidence type="ECO:0000256" key="1">
    <source>
        <dbReference type="SAM" id="SignalP"/>
    </source>
</evidence>
<feature type="signal peptide" evidence="1">
    <location>
        <begin position="1"/>
        <end position="19"/>
    </location>
</feature>
<gene>
    <name evidence="2" type="ORF">SP6_63_00360</name>
</gene>
<proteinExistence type="predicted"/>
<dbReference type="EMBL" id="BBJS01000063">
    <property type="protein sequence ID" value="GAN15721.1"/>
    <property type="molecule type" value="Genomic_DNA"/>
</dbReference>
<dbReference type="InterPro" id="IPR021719">
    <property type="entry name" value="Prot_inh_I78"/>
</dbReference>
<feature type="chain" id="PRO_5002200121" evidence="1">
    <location>
        <begin position="20"/>
        <end position="93"/>
    </location>
</feature>
<evidence type="ECO:0000313" key="3">
    <source>
        <dbReference type="Proteomes" id="UP000032025"/>
    </source>
</evidence>
<reference evidence="2 3" key="1">
    <citation type="submission" date="2014-08" db="EMBL/GenBank/DDBJ databases">
        <title>Whole genome shotgun sequence of Sphingomonas paucimobilis NBRC 13935.</title>
        <authorList>
            <person name="Hosoyama A."/>
            <person name="Hashimoto M."/>
            <person name="Hosoyama Y."/>
            <person name="Noguchi M."/>
            <person name="Uohara A."/>
            <person name="Ohji S."/>
            <person name="Katano-Makiyama Y."/>
            <person name="Ichikawa N."/>
            <person name="Kimura A."/>
            <person name="Yamazoe A."/>
            <person name="Fujita N."/>
        </authorList>
    </citation>
    <scope>NUCLEOTIDE SEQUENCE [LARGE SCALE GENOMIC DNA]</scope>
    <source>
        <strain evidence="2 3">NBRC 13935</strain>
    </source>
</reference>
<dbReference type="PROSITE" id="PS51257">
    <property type="entry name" value="PROKAR_LIPOPROTEIN"/>
    <property type="match status" value="1"/>
</dbReference>
<sequence>MKMIAVSALSMALGLCACASGSANQHSRVTSCRPDAAATLVGQLVPDDSTILRRTGGTTVRRIAPGDPTTKDYRIDRITVTIADNRVVAAACG</sequence>
<keyword evidence="1" id="KW-0732">Signal</keyword>
<keyword evidence="3" id="KW-1185">Reference proteome</keyword>
<name>A0A0C9MYQ4_SPHPI</name>
<protein>
    <submittedName>
        <fullName evidence="2">DNA, contig: SP663</fullName>
    </submittedName>
</protein>